<dbReference type="Pfam" id="PF05035">
    <property type="entry name" value="DGOK"/>
    <property type="match status" value="1"/>
</dbReference>
<organism evidence="1 2">
    <name type="scientific">Microvirga brassicacearum</name>
    <dbReference type="NCBI Taxonomy" id="2580413"/>
    <lineage>
        <taxon>Bacteria</taxon>
        <taxon>Pseudomonadati</taxon>
        <taxon>Pseudomonadota</taxon>
        <taxon>Alphaproteobacteria</taxon>
        <taxon>Hyphomicrobiales</taxon>
        <taxon>Methylobacteriaceae</taxon>
        <taxon>Microvirga</taxon>
    </lineage>
</organism>
<proteinExistence type="predicted"/>
<name>A0A5N3P7T6_9HYPH</name>
<dbReference type="GO" id="GO:0034194">
    <property type="term" value="P:D-galactonate catabolic process"/>
    <property type="evidence" value="ECO:0007669"/>
    <property type="project" value="InterPro"/>
</dbReference>
<reference evidence="1 2" key="1">
    <citation type="journal article" date="2019" name="Microorganisms">
        <title>Genome Insights into the Novel Species Microvirga brassicacearum, a Rapeseed Endophyte with Biotechnological Potential.</title>
        <authorList>
            <person name="Jimenez-Gomez A."/>
            <person name="Saati-Santamaria Z."/>
            <person name="Igual J.M."/>
            <person name="Rivas R."/>
            <person name="Mateos P.F."/>
            <person name="Garcia-Fraile P."/>
        </authorList>
    </citation>
    <scope>NUCLEOTIDE SEQUENCE [LARGE SCALE GENOMIC DNA]</scope>
    <source>
        <strain evidence="1 2">CDVBN77</strain>
    </source>
</reference>
<gene>
    <name evidence="1" type="ORF">FEZ63_16985</name>
</gene>
<accession>A0A5N3P7T6</accession>
<keyword evidence="1" id="KW-0418">Kinase</keyword>
<dbReference type="Proteomes" id="UP000325684">
    <property type="component" value="Unassembled WGS sequence"/>
</dbReference>
<dbReference type="Gene3D" id="3.30.420.300">
    <property type="entry name" value="2-keto-3-deoxy-galactonokinase, substrate binding domain"/>
    <property type="match status" value="1"/>
</dbReference>
<comment type="caution">
    <text evidence="1">The sequence shown here is derived from an EMBL/GenBank/DDBJ whole genome shotgun (WGS) entry which is preliminary data.</text>
</comment>
<dbReference type="OrthoDB" id="256574at2"/>
<dbReference type="InterPro" id="IPR007729">
    <property type="entry name" value="DGOK"/>
</dbReference>
<dbReference type="EMBL" id="VCMV01000029">
    <property type="protein sequence ID" value="KAB0265711.1"/>
    <property type="molecule type" value="Genomic_DNA"/>
</dbReference>
<dbReference type="AlphaFoldDB" id="A0A5N3P7T6"/>
<keyword evidence="1" id="KW-0808">Transferase</keyword>
<evidence type="ECO:0000313" key="1">
    <source>
        <dbReference type="EMBL" id="KAB0265711.1"/>
    </source>
</evidence>
<evidence type="ECO:0000313" key="2">
    <source>
        <dbReference type="Proteomes" id="UP000325684"/>
    </source>
</evidence>
<keyword evidence="2" id="KW-1185">Reference proteome</keyword>
<dbReference type="Gene3D" id="3.30.420.310">
    <property type="entry name" value="2-keto-3-deoxy-galactonokinase, C-terminal domain"/>
    <property type="match status" value="1"/>
</dbReference>
<dbReference type="GO" id="GO:0008671">
    <property type="term" value="F:2-dehydro-3-deoxygalactonokinase activity"/>
    <property type="evidence" value="ECO:0007669"/>
    <property type="project" value="InterPro"/>
</dbReference>
<dbReference type="InterPro" id="IPR042258">
    <property type="entry name" value="DGOK_N"/>
</dbReference>
<protein>
    <submittedName>
        <fullName evidence="1">2-dehydro-3-deoxygalactonokinase</fullName>
    </submittedName>
</protein>
<dbReference type="InterPro" id="IPR042257">
    <property type="entry name" value="DGOK_C"/>
</dbReference>
<dbReference type="RefSeq" id="WP_150946649.1">
    <property type="nucleotide sequence ID" value="NZ_VCMV01000029.1"/>
</dbReference>
<sequence length="313" mass="34038">MTSKDINLRIVLDWGTTSFRALLVDGAGAIIDRIESEQGIQSVQDGNFIGVLQSAIAPWRQQHGVLPIYAAGMIGSRNGWIEMPYVATPADENTVAAQVRTIRLPDGGTITFIPGLTDRSAYLFADVMRGEETQLVGFGLSRDITAVLPGTHAKWARIENSQITRFQTFVTGEVFGTLSRYSFLAKIAKKPEAPDWTAFLRGVDAVRNDRRAAGLLTHLFAVRTGWLSGNLKPEEMSDYLSGLVVASEFREAKALGWFEIGDTIAVIGDDDLVDVYRRVGESFGLTVILGDPDCAVQGCLAIAKILHHTPGVS</sequence>